<evidence type="ECO:0000259" key="2">
    <source>
        <dbReference type="Pfam" id="PF04773"/>
    </source>
</evidence>
<protein>
    <submittedName>
        <fullName evidence="4">FecR family protein</fullName>
    </submittedName>
</protein>
<dbReference type="Pfam" id="PF16344">
    <property type="entry name" value="FecR_C"/>
    <property type="match status" value="1"/>
</dbReference>
<proteinExistence type="predicted"/>
<dbReference type="Gene3D" id="2.60.120.1440">
    <property type="match status" value="1"/>
</dbReference>
<keyword evidence="1" id="KW-0812">Transmembrane</keyword>
<reference evidence="4 5" key="1">
    <citation type="submission" date="2024-09" db="EMBL/GenBank/DDBJ databases">
        <authorList>
            <person name="Sun Q."/>
            <person name="Mori K."/>
        </authorList>
    </citation>
    <scope>NUCLEOTIDE SEQUENCE [LARGE SCALE GENOMIC DNA]</scope>
    <source>
        <strain evidence="4 5">CECT 8300</strain>
    </source>
</reference>
<feature type="transmembrane region" description="Helical" evidence="1">
    <location>
        <begin position="82"/>
        <end position="101"/>
    </location>
</feature>
<evidence type="ECO:0000259" key="3">
    <source>
        <dbReference type="Pfam" id="PF16344"/>
    </source>
</evidence>
<organism evidence="4 5">
    <name type="scientific">Algibacter miyuki</name>
    <dbReference type="NCBI Taxonomy" id="1306933"/>
    <lineage>
        <taxon>Bacteria</taxon>
        <taxon>Pseudomonadati</taxon>
        <taxon>Bacteroidota</taxon>
        <taxon>Flavobacteriia</taxon>
        <taxon>Flavobacteriales</taxon>
        <taxon>Flavobacteriaceae</taxon>
        <taxon>Algibacter</taxon>
    </lineage>
</organism>
<evidence type="ECO:0000313" key="4">
    <source>
        <dbReference type="EMBL" id="MFB9106932.1"/>
    </source>
</evidence>
<accession>A0ABV5H4V7</accession>
<dbReference type="EMBL" id="JBHMFA010000035">
    <property type="protein sequence ID" value="MFB9106932.1"/>
    <property type="molecule type" value="Genomic_DNA"/>
</dbReference>
<dbReference type="Proteomes" id="UP001589590">
    <property type="component" value="Unassembled WGS sequence"/>
</dbReference>
<dbReference type="InterPro" id="IPR032508">
    <property type="entry name" value="FecR_C"/>
</dbReference>
<dbReference type="InterPro" id="IPR012373">
    <property type="entry name" value="Ferrdict_sens_TM"/>
</dbReference>
<name>A0ABV5H4V7_9FLAO</name>
<feature type="domain" description="Protein FecR C-terminal" evidence="3">
    <location>
        <begin position="316"/>
        <end position="385"/>
    </location>
</feature>
<dbReference type="PANTHER" id="PTHR30273">
    <property type="entry name" value="PERIPLASMIC SIGNAL SENSOR AND SIGMA FACTOR ACTIVATOR FECR-RELATED"/>
    <property type="match status" value="1"/>
</dbReference>
<keyword evidence="5" id="KW-1185">Reference proteome</keyword>
<dbReference type="Pfam" id="PF04773">
    <property type="entry name" value="FecR"/>
    <property type="match status" value="1"/>
</dbReference>
<dbReference type="Gene3D" id="3.55.50.30">
    <property type="match status" value="1"/>
</dbReference>
<dbReference type="RefSeq" id="WP_290271050.1">
    <property type="nucleotide sequence ID" value="NZ_JAUFQP010000010.1"/>
</dbReference>
<keyword evidence="1" id="KW-1133">Transmembrane helix</keyword>
<dbReference type="PANTHER" id="PTHR30273:SF2">
    <property type="entry name" value="PROTEIN FECR"/>
    <property type="match status" value="1"/>
</dbReference>
<gene>
    <name evidence="4" type="ORF">ACFFU1_18635</name>
</gene>
<sequence>MKYNQNKNQDFQNLIEKYLDGKITIEEVKKLVNYYESFQETHEWVEELGPESKIKNKMLINILESIQEKSPVKVIPFYKKAIFKYAVAASLVAFVVFGSMYKLQDKEEVCAVPTSNTIQIGSDKATLTLEDGSNIVLDKETSYESDKLKSNGKSVVYNKPDKPDKPDEELVYNYLTIPRGGQFFVELSDGTQVWLNSDSKLKYPVNFIKGKPREIELVYGEAYFDVSKSTNHGGDAFHLKTNEQSIKVLGTMFNVKAYRDETEIITTLVEGSVCVSNNINKSILEPKQQSKLSQAKNDFEISTVEVEDFISWRIGEFSFTNKSLEDIMKVLSRWYDVDVTIANEDMKSIGFTGIISKQQSIEYILEIIKNTNNMKYKIDDKHITIE</sequence>
<dbReference type="InterPro" id="IPR006860">
    <property type="entry name" value="FecR"/>
</dbReference>
<evidence type="ECO:0000313" key="5">
    <source>
        <dbReference type="Proteomes" id="UP001589590"/>
    </source>
</evidence>
<feature type="domain" description="FecR protein" evidence="2">
    <location>
        <begin position="179"/>
        <end position="273"/>
    </location>
</feature>
<keyword evidence="1" id="KW-0472">Membrane</keyword>
<evidence type="ECO:0000256" key="1">
    <source>
        <dbReference type="SAM" id="Phobius"/>
    </source>
</evidence>
<comment type="caution">
    <text evidence="4">The sequence shown here is derived from an EMBL/GenBank/DDBJ whole genome shotgun (WGS) entry which is preliminary data.</text>
</comment>